<dbReference type="EMBL" id="LVYI01000013">
    <property type="protein sequence ID" value="OAP54579.1"/>
    <property type="molecule type" value="Genomic_DNA"/>
</dbReference>
<dbReference type="GeneID" id="30015195"/>
<dbReference type="PROSITE" id="PS51502">
    <property type="entry name" value="S_R_A_B_BARREL"/>
    <property type="match status" value="1"/>
</dbReference>
<dbReference type="SUPFAM" id="SSF54909">
    <property type="entry name" value="Dimeric alpha+beta barrel"/>
    <property type="match status" value="1"/>
</dbReference>
<keyword evidence="3" id="KW-1185">Reference proteome</keyword>
<dbReference type="SMART" id="SM00886">
    <property type="entry name" value="Dabb"/>
    <property type="match status" value="1"/>
</dbReference>
<dbReference type="AlphaFoldDB" id="A0A178Z4B2"/>
<dbReference type="Pfam" id="PF07876">
    <property type="entry name" value="Dabb"/>
    <property type="match status" value="1"/>
</dbReference>
<dbReference type="PANTHER" id="PTHR37832">
    <property type="entry name" value="BLL2683 PROTEIN"/>
    <property type="match status" value="1"/>
</dbReference>
<dbReference type="Gene3D" id="3.30.70.100">
    <property type="match status" value="1"/>
</dbReference>
<dbReference type="PANTHER" id="PTHR37832:SF1">
    <property type="entry name" value="STRESS-RESPONSE A_B BARREL DOMAIN-CONTAINING PROTEIN"/>
    <property type="match status" value="1"/>
</dbReference>
<name>A0A178Z4B2_9EURO</name>
<sequence length="103" mass="11460">MAPVYHIVLFKLKPNVKESEIDELKEALTGMVGKVPGLIRADIAPPHISTAHRSQGFNMGLVAVLDGPETIKTYGEHPEHQKVHKIREALCDDTLAYDLEYNV</sequence>
<evidence type="ECO:0000313" key="3">
    <source>
        <dbReference type="Proteomes" id="UP000078343"/>
    </source>
</evidence>
<accession>A0A178Z4B2</accession>
<dbReference type="OrthoDB" id="42919at2759"/>
<dbReference type="Proteomes" id="UP000078343">
    <property type="component" value="Unassembled WGS sequence"/>
</dbReference>
<protein>
    <recommendedName>
        <fullName evidence="1">Stress-response A/B barrel domain-containing protein</fullName>
    </recommendedName>
</protein>
<dbReference type="RefSeq" id="XP_018687946.1">
    <property type="nucleotide sequence ID" value="XM_018842533.1"/>
</dbReference>
<dbReference type="InterPro" id="IPR013097">
    <property type="entry name" value="Dabb"/>
</dbReference>
<dbReference type="InterPro" id="IPR011008">
    <property type="entry name" value="Dimeric_a/b-barrel"/>
</dbReference>
<evidence type="ECO:0000313" key="2">
    <source>
        <dbReference type="EMBL" id="OAP54579.1"/>
    </source>
</evidence>
<dbReference type="STRING" id="1367422.A0A178Z4B2"/>
<gene>
    <name evidence="2" type="ORF">AYL99_11027</name>
</gene>
<evidence type="ECO:0000259" key="1">
    <source>
        <dbReference type="PROSITE" id="PS51502"/>
    </source>
</evidence>
<proteinExistence type="predicted"/>
<comment type="caution">
    <text evidence="2">The sequence shown here is derived from an EMBL/GenBank/DDBJ whole genome shotgun (WGS) entry which is preliminary data.</text>
</comment>
<organism evidence="2 3">
    <name type="scientific">Fonsecaea erecta</name>
    <dbReference type="NCBI Taxonomy" id="1367422"/>
    <lineage>
        <taxon>Eukaryota</taxon>
        <taxon>Fungi</taxon>
        <taxon>Dikarya</taxon>
        <taxon>Ascomycota</taxon>
        <taxon>Pezizomycotina</taxon>
        <taxon>Eurotiomycetes</taxon>
        <taxon>Chaetothyriomycetidae</taxon>
        <taxon>Chaetothyriales</taxon>
        <taxon>Herpotrichiellaceae</taxon>
        <taxon>Fonsecaea</taxon>
    </lineage>
</organism>
<reference evidence="2 3" key="1">
    <citation type="submission" date="2016-04" db="EMBL/GenBank/DDBJ databases">
        <title>Draft genome of Fonsecaea erecta CBS 125763.</title>
        <authorList>
            <person name="Weiss V.A."/>
            <person name="Vicente V.A."/>
            <person name="Raittz R.T."/>
            <person name="Moreno L.F."/>
            <person name="De Souza E.M."/>
            <person name="Pedrosa F.O."/>
            <person name="Steffens M.B."/>
            <person name="Faoro H."/>
            <person name="Tadra-Sfeir M.Z."/>
            <person name="Najafzadeh M.J."/>
            <person name="Felipe M.S."/>
            <person name="Teixeira M."/>
            <person name="Sun J."/>
            <person name="Xi L."/>
            <person name="Gomes R."/>
            <person name="De Azevedo C.M."/>
            <person name="Salgado C.G."/>
            <person name="Da Silva M.B."/>
            <person name="Nascimento M.F."/>
            <person name="Queiroz-Telles F."/>
            <person name="Attili D.S."/>
            <person name="Gorbushina A."/>
        </authorList>
    </citation>
    <scope>NUCLEOTIDE SEQUENCE [LARGE SCALE GENOMIC DNA]</scope>
    <source>
        <strain evidence="2 3">CBS 125763</strain>
    </source>
</reference>
<feature type="domain" description="Stress-response A/B barrel" evidence="1">
    <location>
        <begin position="4"/>
        <end position="99"/>
    </location>
</feature>